<dbReference type="PANTHER" id="PTHR10159">
    <property type="entry name" value="DUAL SPECIFICITY PROTEIN PHOSPHATASE"/>
    <property type="match status" value="1"/>
</dbReference>
<dbReference type="PROSITE" id="PS50054">
    <property type="entry name" value="TYR_PHOSPHATASE_DUAL"/>
    <property type="match status" value="2"/>
</dbReference>
<evidence type="ECO:0000259" key="6">
    <source>
        <dbReference type="PROSITE" id="PS50056"/>
    </source>
</evidence>
<dbReference type="EC" id="3.1.3.48" evidence="2"/>
<feature type="domain" description="Tyrosine specific protein phosphatases" evidence="6">
    <location>
        <begin position="81"/>
        <end position="139"/>
    </location>
</feature>
<organism evidence="7">
    <name type="scientific">Spongospora subterranea</name>
    <dbReference type="NCBI Taxonomy" id="70186"/>
    <lineage>
        <taxon>Eukaryota</taxon>
        <taxon>Sar</taxon>
        <taxon>Rhizaria</taxon>
        <taxon>Endomyxa</taxon>
        <taxon>Phytomyxea</taxon>
        <taxon>Plasmodiophorida</taxon>
        <taxon>Plasmodiophoridae</taxon>
        <taxon>Spongospora</taxon>
    </lineage>
</organism>
<dbReference type="CDD" id="cd14498">
    <property type="entry name" value="DSP"/>
    <property type="match status" value="2"/>
</dbReference>
<protein>
    <recommendedName>
        <fullName evidence="2">protein-tyrosine-phosphatase</fullName>
        <ecNumber evidence="2">3.1.3.48</ecNumber>
    </recommendedName>
</protein>
<accession>A0A0H5R747</accession>
<evidence type="ECO:0000256" key="3">
    <source>
        <dbReference type="ARBA" id="ARBA00022801"/>
    </source>
</evidence>
<sequence length="353" mass="39589">MRTQNPIRKFRSSNLLPPDDIVPGLYLGDISHARDRACLRSSQIFHVLNAAAEVDCFHKKDPAFKYCHLPIVDTDQFDIYQYYGPAILFIDNAIKSNQRVLVHCAAGVSRSACLVIAYLVARCNFTVIDALAHTKQRRPRIKPNRGFWNQLLRFAAQPHVTLDEPILRQIASSDVLQPPSLRSDRVAAATSDPAKAVVSIDVKPYTGSQLAEIVPNVFIGSGEDARDLELLIYYSISHVLNVADEIECYHRTTSNIIYLHVPIRGPDDADIAAYFPDAFGFINDAINNGGKVLIHSALSICRSPSVCIAYLTVHCNFTQFTAISHIKEHHPRTQPSRAYWKQLLRIPHNLEAR</sequence>
<comment type="similarity">
    <text evidence="1">Belongs to the protein-tyrosine phosphatase family. Non-receptor class dual specificity subfamily.</text>
</comment>
<dbReference type="PRINTS" id="PR01908">
    <property type="entry name" value="ADSPHPHTASE"/>
</dbReference>
<dbReference type="GO" id="GO:0004725">
    <property type="term" value="F:protein tyrosine phosphatase activity"/>
    <property type="evidence" value="ECO:0007669"/>
    <property type="project" value="UniProtKB-EC"/>
</dbReference>
<proteinExistence type="inferred from homology"/>
<dbReference type="AlphaFoldDB" id="A0A0H5R747"/>
<dbReference type="SMART" id="SM00195">
    <property type="entry name" value="DSPc"/>
    <property type="match status" value="2"/>
</dbReference>
<dbReference type="Gene3D" id="3.90.190.10">
    <property type="entry name" value="Protein tyrosine phosphatase superfamily"/>
    <property type="match status" value="2"/>
</dbReference>
<keyword evidence="3" id="KW-0378">Hydrolase</keyword>
<evidence type="ECO:0000259" key="5">
    <source>
        <dbReference type="PROSITE" id="PS50054"/>
    </source>
</evidence>
<dbReference type="InterPro" id="IPR016130">
    <property type="entry name" value="Tyr_Pase_AS"/>
</dbReference>
<name>A0A0H5R747_9EUKA</name>
<dbReference type="PROSITE" id="PS00383">
    <property type="entry name" value="TYR_PHOSPHATASE_1"/>
    <property type="match status" value="1"/>
</dbReference>
<dbReference type="GO" id="GO:0005737">
    <property type="term" value="C:cytoplasm"/>
    <property type="evidence" value="ECO:0007669"/>
    <property type="project" value="TreeGrafter"/>
</dbReference>
<dbReference type="SUPFAM" id="SSF52799">
    <property type="entry name" value="(Phosphotyrosine protein) phosphatases II"/>
    <property type="match status" value="2"/>
</dbReference>
<evidence type="ECO:0000256" key="2">
    <source>
        <dbReference type="ARBA" id="ARBA00013064"/>
    </source>
</evidence>
<dbReference type="InterPro" id="IPR000387">
    <property type="entry name" value="Tyr_Pase_dom"/>
</dbReference>
<dbReference type="InterPro" id="IPR020422">
    <property type="entry name" value="TYR_PHOSPHATASE_DUAL_dom"/>
</dbReference>
<dbReference type="InterPro" id="IPR029021">
    <property type="entry name" value="Prot-tyrosine_phosphatase-like"/>
</dbReference>
<feature type="domain" description="Tyrosine-protein phosphatase" evidence="5">
    <location>
        <begin position="209"/>
        <end position="352"/>
    </location>
</feature>
<dbReference type="PROSITE" id="PS50056">
    <property type="entry name" value="TYR_PHOSPHATASE_2"/>
    <property type="match status" value="1"/>
</dbReference>
<dbReference type="InterPro" id="IPR000340">
    <property type="entry name" value="Dual-sp_phosphatase_cat-dom"/>
</dbReference>
<keyword evidence="4" id="KW-0904">Protein phosphatase</keyword>
<feature type="domain" description="Tyrosine-protein phosphatase" evidence="5">
    <location>
        <begin position="17"/>
        <end position="160"/>
    </location>
</feature>
<dbReference type="GO" id="GO:0043409">
    <property type="term" value="P:negative regulation of MAPK cascade"/>
    <property type="evidence" value="ECO:0007669"/>
    <property type="project" value="TreeGrafter"/>
</dbReference>
<evidence type="ECO:0000256" key="1">
    <source>
        <dbReference type="ARBA" id="ARBA00008601"/>
    </source>
</evidence>
<evidence type="ECO:0000256" key="4">
    <source>
        <dbReference type="ARBA" id="ARBA00022912"/>
    </source>
</evidence>
<reference evidence="7" key="1">
    <citation type="submission" date="2015-04" db="EMBL/GenBank/DDBJ databases">
        <title>The genome sequence of the plant pathogenic Rhizarian Plasmodiophora brassicae reveals insights in its biotrophic life cycle and the origin of chitin synthesis.</title>
        <authorList>
            <person name="Schwelm A."/>
            <person name="Fogelqvist J."/>
            <person name="Knaust A."/>
            <person name="Julke S."/>
            <person name="Lilja T."/>
            <person name="Dhandapani V."/>
            <person name="Bonilla-Rosso G."/>
            <person name="Karlsson M."/>
            <person name="Shevchenko A."/>
            <person name="Choi S.R."/>
            <person name="Kim H.G."/>
            <person name="Park J.Y."/>
            <person name="Lim Y.P."/>
            <person name="Ludwig-Muller J."/>
            <person name="Dixelius C."/>
        </authorList>
    </citation>
    <scope>NUCLEOTIDE SEQUENCE</scope>
    <source>
        <tissue evidence="7">Potato root galls</tissue>
    </source>
</reference>
<dbReference type="Pfam" id="PF00782">
    <property type="entry name" value="DSPc"/>
    <property type="match status" value="2"/>
</dbReference>
<dbReference type="EMBL" id="HACM01009513">
    <property type="protein sequence ID" value="CRZ09955.1"/>
    <property type="molecule type" value="Transcribed_RNA"/>
</dbReference>
<dbReference type="PANTHER" id="PTHR10159:SF519">
    <property type="entry name" value="DUAL SPECIFICITY PROTEIN PHOSPHATASE MPK3"/>
    <property type="match status" value="1"/>
</dbReference>
<evidence type="ECO:0000313" key="7">
    <source>
        <dbReference type="EMBL" id="CRZ09955.1"/>
    </source>
</evidence>